<feature type="compositionally biased region" description="Basic and acidic residues" evidence="1">
    <location>
        <begin position="374"/>
        <end position="385"/>
    </location>
</feature>
<keyword evidence="3" id="KW-1185">Reference proteome</keyword>
<reference evidence="2 3" key="1">
    <citation type="journal article" date="2019" name="PLoS ONE">
        <title>Comparative genome analysis indicates high evolutionary potential of pathogenicity genes in Colletotrichum tanaceti.</title>
        <authorList>
            <person name="Lelwala R.V."/>
            <person name="Korhonen P.K."/>
            <person name="Young N.D."/>
            <person name="Scott J.B."/>
            <person name="Ades P.A."/>
            <person name="Gasser R.B."/>
            <person name="Taylor P.W.J."/>
        </authorList>
    </citation>
    <scope>NUCLEOTIDE SEQUENCE [LARGE SCALE GENOMIC DNA]</scope>
    <source>
        <strain evidence="2">BRIP57314</strain>
    </source>
</reference>
<feature type="compositionally biased region" description="Acidic residues" evidence="1">
    <location>
        <begin position="213"/>
        <end position="223"/>
    </location>
</feature>
<feature type="region of interest" description="Disordered" evidence="1">
    <location>
        <begin position="88"/>
        <end position="123"/>
    </location>
</feature>
<dbReference type="AlphaFoldDB" id="A0A4U6XST0"/>
<sequence>MPTKDVSQATAVPDLTEWCCILIRGRGLRYSSVFARRDPCLKLGPGPTLAPSDRRPPPDRYAGCSRSAPARGARVSFAHCLPTRLYNPTTGGGSSSSHTIDHKSHAHQPRAATRTPGSQVTHFRNGKYNTLLASSLSFCERMAPSDKKLEAALLDTVRDVYKTDLDNLTVNFIRKRVESDLELEDGFFSSGKWKDKSKKLVKELATALMEGNADPDPEPEEDEGAKPKKTGKRQSADTSPPAKRRKQASASKEEDPKDSSLESDKPEPKSKPKPKPKKKAAPRKKKQDTPVIDSDSEPSPDKSKPSKDRNGPASKIEDSGSDDLSSPPDSDEDANEGQMAETEDEKLTAPLDKEVTASIETKADEPTGKNPEVTTEKEDEVKPVVDDTSSELSDVIDEPPKPKRKKKEAGAGSKTPKSKKASAAPENPDDAEVKKLQSQLVKCGIRKIWGFELKQYGHDTKAKIRHLRELLKDIGMDGRFSEAKAKEIKERRELEADLEAVQEMNANWGAGGRSSRSKARGQPALKKAVEEDASVTENGKQNDDDDDDDDEEQEAHIPSRARGKARADLAFLGDDDEESD</sequence>
<feature type="compositionally biased region" description="Basic and acidic residues" evidence="1">
    <location>
        <begin position="299"/>
        <end position="318"/>
    </location>
</feature>
<accession>A0A4U6XST0</accession>
<dbReference type="PANTHER" id="PTHR15410:SF2">
    <property type="entry name" value="HIRA-INTERACTING PROTEIN 3"/>
    <property type="match status" value="1"/>
</dbReference>
<feature type="compositionally biased region" description="Acidic residues" evidence="1">
    <location>
        <begin position="543"/>
        <end position="553"/>
    </location>
</feature>
<feature type="compositionally biased region" description="Basic and acidic residues" evidence="1">
    <location>
        <begin position="251"/>
        <end position="270"/>
    </location>
</feature>
<dbReference type="InterPro" id="IPR037647">
    <property type="entry name" value="HIRIP3"/>
</dbReference>
<dbReference type="OrthoDB" id="552755at2759"/>
<organism evidence="2 3">
    <name type="scientific">Colletotrichum tanaceti</name>
    <dbReference type="NCBI Taxonomy" id="1306861"/>
    <lineage>
        <taxon>Eukaryota</taxon>
        <taxon>Fungi</taxon>
        <taxon>Dikarya</taxon>
        <taxon>Ascomycota</taxon>
        <taxon>Pezizomycotina</taxon>
        <taxon>Sordariomycetes</taxon>
        <taxon>Hypocreomycetidae</taxon>
        <taxon>Glomerellales</taxon>
        <taxon>Glomerellaceae</taxon>
        <taxon>Colletotrichum</taxon>
        <taxon>Colletotrichum destructivum species complex</taxon>
    </lineage>
</organism>
<dbReference type="EMBL" id="PJEX01000016">
    <property type="protein sequence ID" value="TKW58987.1"/>
    <property type="molecule type" value="Genomic_DNA"/>
</dbReference>
<dbReference type="STRING" id="1306861.A0A4U6XST0"/>
<feature type="region of interest" description="Disordered" evidence="1">
    <location>
        <begin position="505"/>
        <end position="580"/>
    </location>
</feature>
<feature type="compositionally biased region" description="Basic and acidic residues" evidence="1">
    <location>
        <begin position="345"/>
        <end position="367"/>
    </location>
</feature>
<name>A0A4U6XST0_9PEZI</name>
<evidence type="ECO:0000313" key="3">
    <source>
        <dbReference type="Proteomes" id="UP000310108"/>
    </source>
</evidence>
<proteinExistence type="predicted"/>
<protein>
    <recommendedName>
        <fullName evidence="4">Transcriptional regulator</fullName>
    </recommendedName>
</protein>
<dbReference type="GO" id="GO:0005634">
    <property type="term" value="C:nucleus"/>
    <property type="evidence" value="ECO:0007669"/>
    <property type="project" value="TreeGrafter"/>
</dbReference>
<feature type="compositionally biased region" description="Basic residues" evidence="1">
    <location>
        <begin position="271"/>
        <end position="286"/>
    </location>
</feature>
<evidence type="ECO:0000313" key="2">
    <source>
        <dbReference type="EMBL" id="TKW58987.1"/>
    </source>
</evidence>
<feature type="region of interest" description="Disordered" evidence="1">
    <location>
        <begin position="44"/>
        <end position="67"/>
    </location>
</feature>
<evidence type="ECO:0008006" key="4">
    <source>
        <dbReference type="Google" id="ProtNLM"/>
    </source>
</evidence>
<dbReference type="PANTHER" id="PTHR15410">
    <property type="entry name" value="HIRA-INTERACTING PROTEIN 3"/>
    <property type="match status" value="1"/>
</dbReference>
<dbReference type="Proteomes" id="UP000310108">
    <property type="component" value="Unassembled WGS sequence"/>
</dbReference>
<evidence type="ECO:0000256" key="1">
    <source>
        <dbReference type="SAM" id="MobiDB-lite"/>
    </source>
</evidence>
<feature type="compositionally biased region" description="Low complexity" evidence="1">
    <location>
        <begin position="410"/>
        <end position="425"/>
    </location>
</feature>
<feature type="region of interest" description="Disordered" evidence="1">
    <location>
        <begin position="209"/>
        <end position="434"/>
    </location>
</feature>
<comment type="caution">
    <text evidence="2">The sequence shown here is derived from an EMBL/GenBank/DDBJ whole genome shotgun (WGS) entry which is preliminary data.</text>
</comment>
<gene>
    <name evidence="2" type="ORF">CTA1_1660</name>
</gene>